<accession>A0A1N7IV00</accession>
<evidence type="ECO:0000313" key="1">
    <source>
        <dbReference type="EMBL" id="SIS40837.1"/>
    </source>
</evidence>
<sequence>MVEFNRRSIALLRKIKKIAKDEVGCEIHFDSNTLENDLRVLVRSGVSAELLALVEDFLPSQAPPVEPQMQESRKVYRGSEILMDDSPRVRQAKQKMYRGQLVEA</sequence>
<name>A0A1N7IV00_9GAMM</name>
<dbReference type="EMBL" id="FTOH01000001">
    <property type="protein sequence ID" value="SIS40837.1"/>
    <property type="molecule type" value="Genomic_DNA"/>
</dbReference>
<dbReference type="RefSeq" id="WP_068444397.1">
    <property type="nucleotide sequence ID" value="NZ_FTOH01000001.1"/>
</dbReference>
<gene>
    <name evidence="1" type="ORF">SAMN05421686_10124</name>
</gene>
<evidence type="ECO:0000313" key="2">
    <source>
        <dbReference type="Proteomes" id="UP000185639"/>
    </source>
</evidence>
<keyword evidence="2" id="KW-1185">Reference proteome</keyword>
<organism evidence="1 2">
    <name type="scientific">Thalassolituus maritimus</name>
    <dbReference type="NCBI Taxonomy" id="484498"/>
    <lineage>
        <taxon>Bacteria</taxon>
        <taxon>Pseudomonadati</taxon>
        <taxon>Pseudomonadota</taxon>
        <taxon>Gammaproteobacteria</taxon>
        <taxon>Oceanospirillales</taxon>
        <taxon>Oceanospirillaceae</taxon>
        <taxon>Thalassolituus</taxon>
    </lineage>
</organism>
<dbReference type="OrthoDB" id="6120456at2"/>
<dbReference type="Proteomes" id="UP000185639">
    <property type="component" value="Unassembled WGS sequence"/>
</dbReference>
<proteinExistence type="predicted"/>
<reference evidence="2" key="1">
    <citation type="submission" date="2017-01" db="EMBL/GenBank/DDBJ databases">
        <authorList>
            <person name="Varghese N."/>
            <person name="Submissions S."/>
        </authorList>
    </citation>
    <scope>NUCLEOTIDE SEQUENCE [LARGE SCALE GENOMIC DNA]</scope>
    <source>
        <strain evidence="2">DSM 24913</strain>
    </source>
</reference>
<dbReference type="STRING" id="484498.SAMN05421686_10124"/>
<protein>
    <submittedName>
        <fullName evidence="1">Uncharacterized protein</fullName>
    </submittedName>
</protein>
<dbReference type="AlphaFoldDB" id="A0A1N7IV00"/>